<reference evidence="4 5" key="1">
    <citation type="journal article" date="2011" name="J. Bacteriol.">
        <title>Complete genome sequence of Metallosphaera cuprina, a metal sulfide-oxidizing archaeon from a hot spring.</title>
        <authorList>
            <person name="Liu L.J."/>
            <person name="You X.Y."/>
            <person name="Zheng H."/>
            <person name="Wang S."/>
            <person name="Jiang C.Y."/>
            <person name="Liu S.J."/>
        </authorList>
    </citation>
    <scope>NUCLEOTIDE SEQUENCE [LARGE SCALE GENOMIC DNA]</scope>
    <source>
        <strain evidence="4 5">Ar-4</strain>
    </source>
</reference>
<dbReference type="KEGG" id="mcn:Mcup_1152"/>
<name>F4G359_METCR</name>
<dbReference type="NCBIfam" id="TIGR01874">
    <property type="entry name" value="cas_cas5a"/>
    <property type="match status" value="1"/>
</dbReference>
<dbReference type="NCBIfam" id="TIGR02593">
    <property type="entry name" value="CRISPR_cas5"/>
    <property type="match status" value="1"/>
</dbReference>
<dbReference type="Proteomes" id="UP000007812">
    <property type="component" value="Chromosome"/>
</dbReference>
<evidence type="ECO:0000313" key="4">
    <source>
        <dbReference type="EMBL" id="AEB95257.1"/>
    </source>
</evidence>
<organism evidence="4 5">
    <name type="scientific">Metallosphaera cuprina (strain Ar-4)</name>
    <dbReference type="NCBI Taxonomy" id="1006006"/>
    <lineage>
        <taxon>Archaea</taxon>
        <taxon>Thermoproteota</taxon>
        <taxon>Thermoprotei</taxon>
        <taxon>Sulfolobales</taxon>
        <taxon>Sulfolobaceae</taxon>
        <taxon>Metallosphaera</taxon>
    </lineage>
</organism>
<dbReference type="eggNOG" id="arCOG02670">
    <property type="taxonomic scope" value="Archaea"/>
</dbReference>
<dbReference type="InterPro" id="IPR053725">
    <property type="entry name" value="CRISPR_Cas5_sf"/>
</dbReference>
<evidence type="ECO:0000256" key="2">
    <source>
        <dbReference type="ARBA" id="ARBA00023118"/>
    </source>
</evidence>
<gene>
    <name evidence="4" type="ordered locus">Mcup_1152</name>
</gene>
<dbReference type="CDD" id="cd09753">
    <property type="entry name" value="Cas5_I-A"/>
    <property type="match status" value="1"/>
</dbReference>
<dbReference type="EMBL" id="CP002656">
    <property type="protein sequence ID" value="AEB95257.1"/>
    <property type="molecule type" value="Genomic_DNA"/>
</dbReference>
<dbReference type="InterPro" id="IPR010153">
    <property type="entry name" value="CRISPR-assoc_prot_Cas5a-typ"/>
</dbReference>
<dbReference type="GeneID" id="10493343"/>
<evidence type="ECO:0000256" key="3">
    <source>
        <dbReference type="ARBA" id="ARBA00025626"/>
    </source>
</evidence>
<accession>F4G359</accession>
<dbReference type="STRING" id="1006006.Mcup_1152"/>
<dbReference type="HOGENOM" id="CLU_1154391_0_0_2"/>
<dbReference type="PATRIC" id="fig|1006006.8.peg.1147"/>
<dbReference type="InterPro" id="IPR013422">
    <property type="entry name" value="CRISPR-assoc_prot_Cas5_N"/>
</dbReference>
<evidence type="ECO:0000256" key="1">
    <source>
        <dbReference type="ARBA" id="ARBA00010891"/>
    </source>
</evidence>
<evidence type="ECO:0000313" key="5">
    <source>
        <dbReference type="Proteomes" id="UP000007812"/>
    </source>
</evidence>
<proteinExistence type="inferred from homology"/>
<dbReference type="Gene3D" id="3.30.70.3120">
    <property type="match status" value="1"/>
</dbReference>
<protein>
    <submittedName>
        <fullName evidence="4">CRISPR-associated Cas5 family protein</fullName>
    </submittedName>
</protein>
<sequence>MTLTFSKVKVRLHWGFSVAYPATSKAKRSTILPPPTTLIGALSYGEYRGVDSLDFPSSPAEAFNSESKASSQPEKVICAAARFDDDSAVTYSEDVIRNVTSYFQKPERRNDERYIFNIVPTGKVYGPNATLRLVYVTTIPPDKLYRLSWSIVRLGSKEGLVSVEDVEVGEAKETSGNLETKYYFPETVEHKTGPVVLANFWKGGFVWGEKVESVRYVIPLNPFPISSTSIEVNAKRAYEVGGEYVVVE</sequence>
<dbReference type="GO" id="GO:0051607">
    <property type="term" value="P:defense response to virus"/>
    <property type="evidence" value="ECO:0007669"/>
    <property type="project" value="UniProtKB-KW"/>
</dbReference>
<dbReference type="AlphaFoldDB" id="F4G359"/>
<keyword evidence="5" id="KW-1185">Reference proteome</keyword>
<comment type="similarity">
    <text evidence="1">Belongs to the CRISPR-associated protein Cas5 family. Subtype I-A/Apern subfamily.</text>
</comment>
<dbReference type="RefSeq" id="WP_013737755.1">
    <property type="nucleotide sequence ID" value="NC_015435.1"/>
</dbReference>
<dbReference type="OrthoDB" id="99243at2157"/>
<comment type="function">
    <text evidence="3">CRISPR (clustered regularly interspaced short palindromic repeat) is an adaptive immune system that provides protection against mobile genetic elements (viruses, transposable elements and conjugative plasmids). CRISPR clusters contain spacers, sequences complementary to antecedent mobile elements, and target invading nucleic acids. CRISPR clusters are transcribed and processed into CRISPR RNA (crRNA).</text>
</comment>
<keyword evidence="2" id="KW-0051">Antiviral defense</keyword>